<gene>
    <name evidence="1" type="ORF">R1flu_012814</name>
</gene>
<dbReference type="AlphaFoldDB" id="A0ABD1ZFS0"/>
<name>A0ABD1ZFS0_9MARC</name>
<reference evidence="1 2" key="1">
    <citation type="submission" date="2024-09" db="EMBL/GenBank/DDBJ databases">
        <title>Chromosome-scale assembly of Riccia fluitans.</title>
        <authorList>
            <person name="Paukszto L."/>
            <person name="Sawicki J."/>
            <person name="Karawczyk K."/>
            <person name="Piernik-Szablinska J."/>
            <person name="Szczecinska M."/>
            <person name="Mazdziarz M."/>
        </authorList>
    </citation>
    <scope>NUCLEOTIDE SEQUENCE [LARGE SCALE GENOMIC DNA]</scope>
    <source>
        <strain evidence="1">Rf_01</strain>
        <tissue evidence="1">Aerial parts of the thallus</tissue>
    </source>
</reference>
<accession>A0ABD1ZFS0</accession>
<sequence>MNEYVCQCDLPPSIQDVDEFDDRNKTVFNRCYNVEEVRSLDILQYGEFVVVEENLKGINRNPIKSRWFNDQYILVWESYELSVNDTESELFTSSPLAQLSSTLKEFGFIGTNGFISLNALVDQAFFTVPTGFIRAEVTYNCTTCDMCKDFYGRSIASGMQLPMIHRL</sequence>
<dbReference type="Proteomes" id="UP001605036">
    <property type="component" value="Unassembled WGS sequence"/>
</dbReference>
<comment type="caution">
    <text evidence="1">The sequence shown here is derived from an EMBL/GenBank/DDBJ whole genome shotgun (WGS) entry which is preliminary data.</text>
</comment>
<evidence type="ECO:0000313" key="1">
    <source>
        <dbReference type="EMBL" id="KAL2645227.1"/>
    </source>
</evidence>
<keyword evidence="2" id="KW-1185">Reference proteome</keyword>
<dbReference type="EMBL" id="JBHFFA010000002">
    <property type="protein sequence ID" value="KAL2645227.1"/>
    <property type="molecule type" value="Genomic_DNA"/>
</dbReference>
<organism evidence="1 2">
    <name type="scientific">Riccia fluitans</name>
    <dbReference type="NCBI Taxonomy" id="41844"/>
    <lineage>
        <taxon>Eukaryota</taxon>
        <taxon>Viridiplantae</taxon>
        <taxon>Streptophyta</taxon>
        <taxon>Embryophyta</taxon>
        <taxon>Marchantiophyta</taxon>
        <taxon>Marchantiopsida</taxon>
        <taxon>Marchantiidae</taxon>
        <taxon>Marchantiales</taxon>
        <taxon>Ricciaceae</taxon>
        <taxon>Riccia</taxon>
    </lineage>
</organism>
<proteinExistence type="predicted"/>
<protein>
    <submittedName>
        <fullName evidence="1">Uncharacterized protein</fullName>
    </submittedName>
</protein>
<evidence type="ECO:0000313" key="2">
    <source>
        <dbReference type="Proteomes" id="UP001605036"/>
    </source>
</evidence>